<comment type="caution">
    <text evidence="2">The sequence shown here is derived from an EMBL/GenBank/DDBJ whole genome shotgun (WGS) entry which is preliminary data.</text>
</comment>
<dbReference type="Pfam" id="PF22292">
    <property type="entry name" value="DUF6965"/>
    <property type="match status" value="1"/>
</dbReference>
<evidence type="ECO:0000313" key="2">
    <source>
        <dbReference type="EMBL" id="PWS32221.1"/>
    </source>
</evidence>
<accession>A0A317EZ97</accession>
<keyword evidence="3" id="KW-1185">Reference proteome</keyword>
<gene>
    <name evidence="2" type="ORF">DF947_10660</name>
</gene>
<protein>
    <recommendedName>
        <fullName evidence="1">DUF6965 domain-containing protein</fullName>
    </recommendedName>
</protein>
<reference evidence="3" key="1">
    <citation type="submission" date="2018-05" db="EMBL/GenBank/DDBJ databases">
        <title>Pedobacter paludis sp. nov., isolated from wetland soil.</title>
        <authorList>
            <person name="Zhang Y."/>
        </authorList>
    </citation>
    <scope>NUCLEOTIDE SEQUENCE [LARGE SCALE GENOMIC DNA]</scope>
    <source>
        <strain evidence="3">R-8</strain>
    </source>
</reference>
<evidence type="ECO:0000313" key="3">
    <source>
        <dbReference type="Proteomes" id="UP000245391"/>
    </source>
</evidence>
<name>A0A317EZ97_9SPHI</name>
<dbReference type="AlphaFoldDB" id="A0A317EZ97"/>
<dbReference type="EMBL" id="QGNY01000003">
    <property type="protein sequence ID" value="PWS32221.1"/>
    <property type="molecule type" value="Genomic_DNA"/>
</dbReference>
<dbReference type="InterPro" id="IPR054238">
    <property type="entry name" value="DUF6965"/>
</dbReference>
<organism evidence="2 3">
    <name type="scientific">Pedobacter paludis</name>
    <dbReference type="NCBI Taxonomy" id="2203212"/>
    <lineage>
        <taxon>Bacteria</taxon>
        <taxon>Pseudomonadati</taxon>
        <taxon>Bacteroidota</taxon>
        <taxon>Sphingobacteriia</taxon>
        <taxon>Sphingobacteriales</taxon>
        <taxon>Sphingobacteriaceae</taxon>
        <taxon>Pedobacter</taxon>
    </lineage>
</organism>
<proteinExistence type="predicted"/>
<feature type="domain" description="DUF6965" evidence="1">
    <location>
        <begin position="3"/>
        <end position="60"/>
    </location>
</feature>
<dbReference type="Proteomes" id="UP000245391">
    <property type="component" value="Unassembled WGS sequence"/>
</dbReference>
<sequence>MIMDVKALRAFFESQKIPDSIQLERGSRIIDVELFLQTQFLVLERVGITGAPQHYARLLKLYFILLDKATG</sequence>
<evidence type="ECO:0000259" key="1">
    <source>
        <dbReference type="Pfam" id="PF22292"/>
    </source>
</evidence>